<sequence length="74" mass="8238">MVKSAFISCISRLSHAVLSLPMRLQSPKTPQFGKIFNARISASAAFKVSILLYCHGGDNHSLIEVLHLFWQIPN</sequence>
<dbReference type="EMBL" id="JARK01001380">
    <property type="protein sequence ID" value="EYC13316.1"/>
    <property type="molecule type" value="Genomic_DNA"/>
</dbReference>
<dbReference type="AlphaFoldDB" id="A0A016UEG2"/>
<organism evidence="1 2">
    <name type="scientific">Ancylostoma ceylanicum</name>
    <dbReference type="NCBI Taxonomy" id="53326"/>
    <lineage>
        <taxon>Eukaryota</taxon>
        <taxon>Metazoa</taxon>
        <taxon>Ecdysozoa</taxon>
        <taxon>Nematoda</taxon>
        <taxon>Chromadorea</taxon>
        <taxon>Rhabditida</taxon>
        <taxon>Rhabditina</taxon>
        <taxon>Rhabditomorpha</taxon>
        <taxon>Strongyloidea</taxon>
        <taxon>Ancylostomatidae</taxon>
        <taxon>Ancylostomatinae</taxon>
        <taxon>Ancylostoma</taxon>
    </lineage>
</organism>
<keyword evidence="2" id="KW-1185">Reference proteome</keyword>
<accession>A0A016UEG2</accession>
<dbReference type="Proteomes" id="UP000024635">
    <property type="component" value="Unassembled WGS sequence"/>
</dbReference>
<evidence type="ECO:0000313" key="1">
    <source>
        <dbReference type="EMBL" id="EYC13316.1"/>
    </source>
</evidence>
<name>A0A016UEG2_9BILA</name>
<proteinExistence type="predicted"/>
<gene>
    <name evidence="1" type="primary">Acey_s0044.g912</name>
    <name evidence="1" type="ORF">Y032_0044g912</name>
</gene>
<protein>
    <submittedName>
        <fullName evidence="1">Uncharacterized protein</fullName>
    </submittedName>
</protein>
<evidence type="ECO:0000313" key="2">
    <source>
        <dbReference type="Proteomes" id="UP000024635"/>
    </source>
</evidence>
<comment type="caution">
    <text evidence="1">The sequence shown here is derived from an EMBL/GenBank/DDBJ whole genome shotgun (WGS) entry which is preliminary data.</text>
</comment>
<reference evidence="2" key="1">
    <citation type="journal article" date="2015" name="Nat. Genet.">
        <title>The genome and transcriptome of the zoonotic hookworm Ancylostoma ceylanicum identify infection-specific gene families.</title>
        <authorList>
            <person name="Schwarz E.M."/>
            <person name="Hu Y."/>
            <person name="Antoshechkin I."/>
            <person name="Miller M.M."/>
            <person name="Sternberg P.W."/>
            <person name="Aroian R.V."/>
        </authorList>
    </citation>
    <scope>NUCLEOTIDE SEQUENCE</scope>
    <source>
        <strain evidence="2">HY135</strain>
    </source>
</reference>